<feature type="transmembrane region" description="Helical" evidence="8">
    <location>
        <begin position="215"/>
        <end position="248"/>
    </location>
</feature>
<protein>
    <submittedName>
        <fullName evidence="10">Glycosyltransferase family 39 protein</fullName>
        <ecNumber evidence="10">2.4.-.-</ecNumber>
    </submittedName>
</protein>
<evidence type="ECO:0000256" key="2">
    <source>
        <dbReference type="ARBA" id="ARBA00022475"/>
    </source>
</evidence>
<dbReference type="PANTHER" id="PTHR33908:SF3">
    <property type="entry name" value="UNDECAPRENYL PHOSPHATE-ALPHA-4-AMINO-4-DEOXY-L-ARABINOSE ARABINOSYL TRANSFERASE"/>
    <property type="match status" value="1"/>
</dbReference>
<evidence type="ECO:0000256" key="6">
    <source>
        <dbReference type="ARBA" id="ARBA00022989"/>
    </source>
</evidence>
<evidence type="ECO:0000256" key="5">
    <source>
        <dbReference type="ARBA" id="ARBA00022692"/>
    </source>
</evidence>
<dbReference type="PANTHER" id="PTHR33908">
    <property type="entry name" value="MANNOSYLTRANSFERASE YKCB-RELATED"/>
    <property type="match status" value="1"/>
</dbReference>
<dbReference type="EC" id="2.4.-.-" evidence="10"/>
<evidence type="ECO:0000256" key="3">
    <source>
        <dbReference type="ARBA" id="ARBA00022676"/>
    </source>
</evidence>
<feature type="transmembrane region" description="Helical" evidence="8">
    <location>
        <begin position="38"/>
        <end position="61"/>
    </location>
</feature>
<accession>A0A1J9YP39</accession>
<reference evidence="13" key="2">
    <citation type="submission" date="2017-04" db="EMBL/GenBank/DDBJ databases">
        <authorList>
            <person name="Criscuolo A."/>
        </authorList>
    </citation>
    <scope>NUCLEOTIDE SEQUENCE [LARGE SCALE GENOMIC DNA]</scope>
</reference>
<reference evidence="12" key="1">
    <citation type="submission" date="2017-04" db="EMBL/GenBank/DDBJ databases">
        <authorList>
            <person name="Afonso C.L."/>
            <person name="Miller P.J."/>
            <person name="Scott M.A."/>
            <person name="Spackman E."/>
            <person name="Goraichik I."/>
            <person name="Dimitrov K.M."/>
            <person name="Suarez D.L."/>
            <person name="Swayne D.E."/>
        </authorList>
    </citation>
    <scope>NUCLEOTIDE SEQUENCE [LARGE SCALE GENOMIC DNA]</scope>
    <source>
        <strain evidence="12">16-00191</strain>
    </source>
</reference>
<keyword evidence="3 10" id="KW-0328">Glycosyltransferase</keyword>
<keyword evidence="6 8" id="KW-1133">Transmembrane helix</keyword>
<keyword evidence="4 10" id="KW-0808">Transferase</keyword>
<dbReference type="GO" id="GO:0009103">
    <property type="term" value="P:lipopolysaccharide biosynthetic process"/>
    <property type="evidence" value="ECO:0007669"/>
    <property type="project" value="UniProtKB-ARBA"/>
</dbReference>
<dbReference type="EMBL" id="JAPNPE010000003">
    <property type="protein sequence ID" value="MDK7391789.1"/>
    <property type="molecule type" value="Genomic_DNA"/>
</dbReference>
<evidence type="ECO:0000256" key="1">
    <source>
        <dbReference type="ARBA" id="ARBA00004651"/>
    </source>
</evidence>
<evidence type="ECO:0000313" key="14">
    <source>
        <dbReference type="Proteomes" id="UP000464796"/>
    </source>
</evidence>
<evidence type="ECO:0000313" key="13">
    <source>
        <dbReference type="Proteomes" id="UP000194499"/>
    </source>
</evidence>
<feature type="domain" description="Glycosyltransferase RgtA/B/C/D-like" evidence="9">
    <location>
        <begin position="130"/>
        <end position="271"/>
    </location>
</feature>
<evidence type="ECO:0000256" key="8">
    <source>
        <dbReference type="SAM" id="Phobius"/>
    </source>
</evidence>
<sequence length="437" mass="50100">MNHIQTNFSSFFNKITIGAMLAFFVYSCWTAFETSKQFFGGSTTSVTIILAIFVILILLVASILQYRFTDKQFLIFLISVSILVRLSMLLFVDAPIIGDMKVMYESAKEIAIGNNIGTVTHLPFIIYESVIIRIFGNTLFALQLFNVLFCAGTALFIYRIAAMVFGEECGRIASTFYALYIPNIFMSSVLTPESLAMFLFYFACYILLYKGLDHPYMWVFSAILFACSNMIFPMGLFLPIFITIYVLLIEVFQSATKQKVLLKTIGILILFYSAHFSVNYGIKTMGLSQYTITNETYVQSVLIGKTQREEKVSKNQSVTEHIDQKLKEIEGERFKLLEPVINQFSDEGINSILFKCEKLIYIAVTLFMTIALLHFLIKKQQNEGYMLFLLLISGYVLLKLFQVDMAYYNLIVPALFILQSFGVYMSYVYCQKIFFRK</sequence>
<comment type="subcellular location">
    <subcellularLocation>
        <location evidence="1">Cell membrane</location>
        <topology evidence="1">Multi-pass membrane protein</topology>
    </subcellularLocation>
</comment>
<feature type="transmembrane region" description="Helical" evidence="8">
    <location>
        <begin position="12"/>
        <end position="32"/>
    </location>
</feature>
<dbReference type="InterPro" id="IPR050297">
    <property type="entry name" value="LipidA_mod_glycosyltrf_83"/>
</dbReference>
<dbReference type="InterPro" id="IPR038731">
    <property type="entry name" value="RgtA/B/C-like"/>
</dbReference>
<reference evidence="10" key="4">
    <citation type="submission" date="2022-11" db="EMBL/GenBank/DDBJ databases">
        <title>WGS-based characterization of Bacillus cereus isolated from food &amp; feed additives.</title>
        <authorList>
            <person name="Bogaerts B."/>
            <person name="Fraiture M.-A."/>
            <person name="Roosens N.H.C."/>
            <person name="De Keersmaecker S.C.J."/>
            <person name="Vanneste K."/>
        </authorList>
    </citation>
    <scope>NUCLEOTIDE SEQUENCE</scope>
    <source>
        <strain evidence="10">74.2</strain>
    </source>
</reference>
<evidence type="ECO:0000259" key="9">
    <source>
        <dbReference type="Pfam" id="PF13231"/>
    </source>
</evidence>
<dbReference type="GO" id="GO:0005886">
    <property type="term" value="C:plasma membrane"/>
    <property type="evidence" value="ECO:0007669"/>
    <property type="project" value="UniProtKB-SubCell"/>
</dbReference>
<dbReference type="RefSeq" id="WP_001015644.1">
    <property type="nucleotide sequence ID" value="NZ_CP093424.1"/>
</dbReference>
<dbReference type="Proteomes" id="UP001174229">
    <property type="component" value="Unassembled WGS sequence"/>
</dbReference>
<organism evidence="12 13">
    <name type="scientific">Bacillus pacificus</name>
    <dbReference type="NCBI Taxonomy" id="2026187"/>
    <lineage>
        <taxon>Bacteria</taxon>
        <taxon>Bacillati</taxon>
        <taxon>Bacillota</taxon>
        <taxon>Bacilli</taxon>
        <taxon>Bacillales</taxon>
        <taxon>Bacillaceae</taxon>
        <taxon>Bacillus</taxon>
        <taxon>Bacillus cereus group</taxon>
    </lineage>
</organism>
<dbReference type="Proteomes" id="UP000194499">
    <property type="component" value="Unassembled WGS sequence"/>
</dbReference>
<evidence type="ECO:0000256" key="4">
    <source>
        <dbReference type="ARBA" id="ARBA00022679"/>
    </source>
</evidence>
<feature type="transmembrane region" description="Helical" evidence="8">
    <location>
        <begin position="177"/>
        <end position="209"/>
    </location>
</feature>
<proteinExistence type="predicted"/>
<gene>
    <name evidence="12" type="ORF">BACERE00191_00488</name>
    <name evidence="11" type="ORF">FPL01_19170</name>
    <name evidence="10" type="ORF">OWO78_10085</name>
</gene>
<evidence type="ECO:0000313" key="12">
    <source>
        <dbReference type="EMBL" id="SMD66983.1"/>
    </source>
</evidence>
<dbReference type="AlphaFoldDB" id="A0A1J9YP39"/>
<keyword evidence="14" id="KW-1185">Reference proteome</keyword>
<keyword evidence="7 8" id="KW-0472">Membrane</keyword>
<dbReference type="Proteomes" id="UP000464796">
    <property type="component" value="Chromosome"/>
</dbReference>
<name>A0A1J9YP39_9BACI</name>
<dbReference type="EMBL" id="CP041979">
    <property type="protein sequence ID" value="QHH90647.1"/>
    <property type="molecule type" value="Genomic_DNA"/>
</dbReference>
<dbReference type="GO" id="GO:0016763">
    <property type="term" value="F:pentosyltransferase activity"/>
    <property type="evidence" value="ECO:0007669"/>
    <property type="project" value="TreeGrafter"/>
</dbReference>
<dbReference type="EMBL" id="FWZB01000020">
    <property type="protein sequence ID" value="SMD66983.1"/>
    <property type="molecule type" value="Genomic_DNA"/>
</dbReference>
<feature type="transmembrane region" description="Helical" evidence="8">
    <location>
        <begin position="260"/>
        <end position="278"/>
    </location>
</feature>
<reference evidence="11 14" key="3">
    <citation type="submission" date="2019-07" db="EMBL/GenBank/DDBJ databases">
        <authorList>
            <person name="Yu W.S."/>
            <person name="Cheong H.-M."/>
            <person name="Choi Y."/>
            <person name="Hwang K.J."/>
            <person name="Jung K."/>
            <person name="Lee S."/>
            <person name="Choi C."/>
        </authorList>
    </citation>
    <scope>NUCLEOTIDE SEQUENCE [LARGE SCALE GENOMIC DNA]</scope>
    <source>
        <strain evidence="11 14">NCCP 15909</strain>
    </source>
</reference>
<feature type="transmembrane region" description="Helical" evidence="8">
    <location>
        <begin position="73"/>
        <end position="92"/>
    </location>
</feature>
<feature type="transmembrane region" description="Helical" evidence="8">
    <location>
        <begin position="407"/>
        <end position="430"/>
    </location>
</feature>
<keyword evidence="2" id="KW-1003">Cell membrane</keyword>
<dbReference type="Pfam" id="PF13231">
    <property type="entry name" value="PMT_2"/>
    <property type="match status" value="1"/>
</dbReference>
<dbReference type="GO" id="GO:0010041">
    <property type="term" value="P:response to iron(III) ion"/>
    <property type="evidence" value="ECO:0007669"/>
    <property type="project" value="TreeGrafter"/>
</dbReference>
<evidence type="ECO:0000313" key="10">
    <source>
        <dbReference type="EMBL" id="MDK7391789.1"/>
    </source>
</evidence>
<evidence type="ECO:0000256" key="7">
    <source>
        <dbReference type="ARBA" id="ARBA00023136"/>
    </source>
</evidence>
<feature type="transmembrane region" description="Helical" evidence="8">
    <location>
        <begin position="384"/>
        <end position="401"/>
    </location>
</feature>
<feature type="transmembrane region" description="Helical" evidence="8">
    <location>
        <begin position="144"/>
        <end position="165"/>
    </location>
</feature>
<feature type="transmembrane region" description="Helical" evidence="8">
    <location>
        <begin position="359"/>
        <end position="377"/>
    </location>
</feature>
<evidence type="ECO:0000313" key="11">
    <source>
        <dbReference type="EMBL" id="QHH90647.1"/>
    </source>
</evidence>
<keyword evidence="5 8" id="KW-0812">Transmembrane</keyword>